<protein>
    <submittedName>
        <fullName evidence="2">Acetyltransferase</fullName>
    </submittedName>
</protein>
<evidence type="ECO:0000313" key="2">
    <source>
        <dbReference type="EMBL" id="MBR1369613.1"/>
    </source>
</evidence>
<reference evidence="2" key="1">
    <citation type="submission" date="2014-12" db="EMBL/GenBank/DDBJ databases">
        <authorList>
            <person name="Huang H.-H."/>
            <person name="Chen S.-C."/>
            <person name="Lai M.-C."/>
        </authorList>
    </citation>
    <scope>NUCLEOTIDE SEQUENCE</scope>
    <source>
        <strain evidence="2">K1F9705b</strain>
    </source>
</reference>
<keyword evidence="3" id="KW-1185">Reference proteome</keyword>
<dbReference type="OrthoDB" id="108590at2157"/>
<dbReference type="RefSeq" id="WP_211531336.1">
    <property type="nucleotide sequence ID" value="NZ_JWHL01000015.1"/>
</dbReference>
<sequence length="265" mass="29737">MKRQYLPVLLVHGWKSRPRIWRDLITRLTDHGIPAWAFAYTDDHPETVATDLRRFIAAKRKESGYSGDIDIITHSMGTHITRYLLEVIDGSTKEETVRNLIGIGPPNNGSSMAELFCDAVHGEEMINRLAGAFVPKGYIPDGDALVQEVRPRSPTMKRLRRTGLRDDITYRFILGENLTRSAAFFPVFGGRTPVYGEDGEWKTTWAGDGVIPHTDSIMAGGTYEVLPSDPLLLTERPWLYCHTTLPGNPEVISRILRHLTGPEGK</sequence>
<feature type="domain" description="DUF7379" evidence="1">
    <location>
        <begin position="44"/>
        <end position="114"/>
    </location>
</feature>
<comment type="caution">
    <text evidence="2">The sequence shown here is derived from an EMBL/GenBank/DDBJ whole genome shotgun (WGS) entry which is preliminary data.</text>
</comment>
<dbReference type="PANTHER" id="PTHR37946">
    <property type="entry name" value="SLL1969 PROTEIN"/>
    <property type="match status" value="1"/>
</dbReference>
<dbReference type="EMBL" id="JWHL01000015">
    <property type="protein sequence ID" value="MBR1369613.1"/>
    <property type="molecule type" value="Genomic_DNA"/>
</dbReference>
<organism evidence="2 3">
    <name type="scientific">Methanocalculus chunghsingensis</name>
    <dbReference type="NCBI Taxonomy" id="156457"/>
    <lineage>
        <taxon>Archaea</taxon>
        <taxon>Methanobacteriati</taxon>
        <taxon>Methanobacteriota</taxon>
        <taxon>Stenosarchaea group</taxon>
        <taxon>Methanomicrobia</taxon>
        <taxon>Methanomicrobiales</taxon>
        <taxon>Methanocalculaceae</taxon>
        <taxon>Methanocalculus</taxon>
    </lineage>
</organism>
<gene>
    <name evidence="2" type="ORF">RJ53_09010</name>
</gene>
<name>A0A8J8B5Y1_9EURY</name>
<dbReference type="Gene3D" id="3.40.50.1820">
    <property type="entry name" value="alpha/beta hydrolase"/>
    <property type="match status" value="1"/>
</dbReference>
<dbReference type="Pfam" id="PF24096">
    <property type="entry name" value="DUF7379"/>
    <property type="match status" value="1"/>
</dbReference>
<accession>A0A8J8B5Y1</accession>
<evidence type="ECO:0000259" key="1">
    <source>
        <dbReference type="Pfam" id="PF24096"/>
    </source>
</evidence>
<dbReference type="AlphaFoldDB" id="A0A8J8B5Y1"/>
<dbReference type="InterPro" id="IPR055803">
    <property type="entry name" value="DUF7379"/>
</dbReference>
<dbReference type="PANTHER" id="PTHR37946:SF1">
    <property type="entry name" value="SLL1969 PROTEIN"/>
    <property type="match status" value="1"/>
</dbReference>
<proteinExistence type="predicted"/>
<evidence type="ECO:0000313" key="3">
    <source>
        <dbReference type="Proteomes" id="UP000730161"/>
    </source>
</evidence>
<dbReference type="InterPro" id="IPR029058">
    <property type="entry name" value="AB_hydrolase_fold"/>
</dbReference>
<dbReference type="Proteomes" id="UP000730161">
    <property type="component" value="Unassembled WGS sequence"/>
</dbReference>
<dbReference type="SUPFAM" id="SSF53474">
    <property type="entry name" value="alpha/beta-Hydrolases"/>
    <property type="match status" value="1"/>
</dbReference>